<keyword evidence="3 8" id="KW-1134">Transmembrane beta strand</keyword>
<dbReference type="Proteomes" id="UP000307706">
    <property type="component" value="Unassembled WGS sequence"/>
</dbReference>
<evidence type="ECO:0000313" key="15">
    <source>
        <dbReference type="Proteomes" id="UP000305730"/>
    </source>
</evidence>
<proteinExistence type="inferred from homology"/>
<feature type="chain" id="PRO_5024407309" description="TonB-dependent receptor" evidence="10">
    <location>
        <begin position="30"/>
        <end position="936"/>
    </location>
</feature>
<evidence type="ECO:0008006" key="17">
    <source>
        <dbReference type="Google" id="ProtNLM"/>
    </source>
</evidence>
<dbReference type="SUPFAM" id="SSF56935">
    <property type="entry name" value="Porins"/>
    <property type="match status" value="1"/>
</dbReference>
<comment type="subcellular location">
    <subcellularLocation>
        <location evidence="1 8">Cell outer membrane</location>
        <topology evidence="1 8">Multi-pass membrane protein</topology>
    </subcellularLocation>
</comment>
<dbReference type="GO" id="GO:0009279">
    <property type="term" value="C:cell outer membrane"/>
    <property type="evidence" value="ECO:0007669"/>
    <property type="project" value="UniProtKB-SubCell"/>
</dbReference>
<organism evidence="14 16">
    <name type="scientific">Pseudoalteromonas citrea</name>
    <dbReference type="NCBI Taxonomy" id="43655"/>
    <lineage>
        <taxon>Bacteria</taxon>
        <taxon>Pseudomonadati</taxon>
        <taxon>Pseudomonadota</taxon>
        <taxon>Gammaproteobacteria</taxon>
        <taxon>Alteromonadales</taxon>
        <taxon>Pseudoalteromonadaceae</taxon>
        <taxon>Pseudoalteromonas</taxon>
    </lineage>
</organism>
<dbReference type="PROSITE" id="PS52016">
    <property type="entry name" value="TONB_DEPENDENT_REC_3"/>
    <property type="match status" value="1"/>
</dbReference>
<dbReference type="InterPro" id="IPR000531">
    <property type="entry name" value="Beta-barrel_TonB"/>
</dbReference>
<keyword evidence="7 8" id="KW-0998">Cell outer membrane</keyword>
<comment type="caution">
    <text evidence="14">The sequence shown here is derived from an EMBL/GenBank/DDBJ whole genome shotgun (WGS) entry which is preliminary data.</text>
</comment>
<evidence type="ECO:0000256" key="3">
    <source>
        <dbReference type="ARBA" id="ARBA00022452"/>
    </source>
</evidence>
<evidence type="ECO:0000256" key="6">
    <source>
        <dbReference type="ARBA" id="ARBA00023136"/>
    </source>
</evidence>
<feature type="domain" description="TonB-dependent receptor-like beta-barrel" evidence="11">
    <location>
        <begin position="403"/>
        <end position="902"/>
    </location>
</feature>
<reference evidence="14" key="3">
    <citation type="submission" date="2019-09" db="EMBL/GenBank/DDBJ databases">
        <title>Co-occurence of chitin degradation, pigmentation and bioactivity in marine Pseudoalteromonas.</title>
        <authorList>
            <person name="Sonnenschein E.C."/>
            <person name="Bech P.K."/>
        </authorList>
    </citation>
    <scope>NUCLEOTIDE SEQUENCE</scope>
    <source>
        <strain evidence="14">S2231</strain>
        <strain evidence="13 15">S2233</strain>
    </source>
</reference>
<keyword evidence="15" id="KW-1185">Reference proteome</keyword>
<dbReference type="RefSeq" id="WP_138597857.1">
    <property type="nucleotide sequence ID" value="NZ_PNCK01000066.1"/>
</dbReference>
<evidence type="ECO:0000256" key="4">
    <source>
        <dbReference type="ARBA" id="ARBA00022692"/>
    </source>
</evidence>
<evidence type="ECO:0000256" key="5">
    <source>
        <dbReference type="ARBA" id="ARBA00023077"/>
    </source>
</evidence>
<evidence type="ECO:0000313" key="16">
    <source>
        <dbReference type="Proteomes" id="UP000307706"/>
    </source>
</evidence>
<dbReference type="PANTHER" id="PTHR47234:SF2">
    <property type="entry name" value="TONB-DEPENDENT RECEPTOR"/>
    <property type="match status" value="1"/>
</dbReference>
<evidence type="ECO:0000313" key="14">
    <source>
        <dbReference type="EMBL" id="TMP59707.1"/>
    </source>
</evidence>
<dbReference type="Pfam" id="PF07715">
    <property type="entry name" value="Plug"/>
    <property type="match status" value="1"/>
</dbReference>
<keyword evidence="5 9" id="KW-0798">TonB box</keyword>
<dbReference type="InterPro" id="IPR012910">
    <property type="entry name" value="Plug_dom"/>
</dbReference>
<dbReference type="EMBL" id="PNCK01000066">
    <property type="protein sequence ID" value="TMP40823.1"/>
    <property type="molecule type" value="Genomic_DNA"/>
</dbReference>
<dbReference type="Pfam" id="PF00593">
    <property type="entry name" value="TonB_dep_Rec_b-barrel"/>
    <property type="match status" value="1"/>
</dbReference>
<dbReference type="EMBL" id="PNCL01000041">
    <property type="protein sequence ID" value="TMP59707.1"/>
    <property type="molecule type" value="Genomic_DNA"/>
</dbReference>
<evidence type="ECO:0000259" key="11">
    <source>
        <dbReference type="Pfam" id="PF00593"/>
    </source>
</evidence>
<keyword evidence="6 8" id="KW-0472">Membrane</keyword>
<evidence type="ECO:0000256" key="7">
    <source>
        <dbReference type="ARBA" id="ARBA00023237"/>
    </source>
</evidence>
<gene>
    <name evidence="14" type="ORF">CWB96_08955</name>
    <name evidence="13" type="ORF">CWB97_16585</name>
</gene>
<name>A0A5S3XSG0_9GAMM</name>
<evidence type="ECO:0000256" key="9">
    <source>
        <dbReference type="RuleBase" id="RU003357"/>
    </source>
</evidence>
<reference evidence="14 16" key="1">
    <citation type="submission" date="2017-12" db="EMBL/GenBank/DDBJ databases">
        <authorList>
            <person name="Paulsen S."/>
            <person name="Gram L.K."/>
        </authorList>
    </citation>
    <scope>NUCLEOTIDE SEQUENCE [LARGE SCALE GENOMIC DNA]</scope>
    <source>
        <strain evidence="14 16">S2231</strain>
        <strain evidence="13">S2233</strain>
    </source>
</reference>
<keyword evidence="2 8" id="KW-0813">Transport</keyword>
<reference evidence="16" key="2">
    <citation type="submission" date="2019-06" db="EMBL/GenBank/DDBJ databases">
        <title>Co-occurence of chitin degradation, pigmentation and bioactivity in marine Pseudoalteromonas.</title>
        <authorList>
            <person name="Sonnenschein E.C."/>
            <person name="Bech P.K."/>
        </authorList>
    </citation>
    <scope>NUCLEOTIDE SEQUENCE [LARGE SCALE GENOMIC DNA]</scope>
    <source>
        <strain evidence="16">S2231</strain>
    </source>
</reference>
<dbReference type="InterPro" id="IPR036942">
    <property type="entry name" value="Beta-barrel_TonB_sf"/>
</dbReference>
<keyword evidence="10" id="KW-0732">Signal</keyword>
<evidence type="ECO:0000256" key="10">
    <source>
        <dbReference type="SAM" id="SignalP"/>
    </source>
</evidence>
<sequence>MNNQWAANKKLNKSLLALAVSTASLGATAQANDSVDVDTPERIMVTGSRIKRINIEAPSPTVVISAEDIKLTGAQNVNDILTGMPQFSDGFDSASGNYSFGNSGLNILDLRNMGEERTLVLVNGKRPPSVSTDYQGLFADVGTIPASLIERVEVMTGGASAIYGSDAIAGVVNFILQKDFEGTKANAHVSGTQDGGHSTRSLSVTHGLNFNDDNGNFTVAFDYLSESALTQNDREKAYNYQRSVTNPNRGEGQPDKIWVKNVSPIPWGVPATIFSVYNNADGGYDWYDFDEASQDVALRARYKDMYDGWLVDAAQGYEGTRWGNIEDPFERINLFSSITHQFDSFDMAFDVTLARTESNNVIDPPFARAWMQVADVKAAFDTPASITDNFQDEDWIGFHHTFYEVGGRKHKNVREFFSSSLTFSGVYNDDWFWDVNFSSGKSMNDLENNTSLRVDRLTSQMQVAGECVEAGNCPTFSPFERQSQALTDYVIDSFIATTDSVNHAFSANLSGDVYELPAGTMQMSTGMDIRYEGIHFDPSELWSSGNLSSKKLPLDVSRNIKEAYVELLVPVLSDIPFAELVEVEAAYRVADYSTNESRFESTKLALNWSFNEEVRLRSIFSQAVRAPQLYELYAGESIGYITINDPCDEANINGGPADGRRKANCALYGIPAGWNSNIKTTRGQVRNSGNAQLKQEKANTLTVGLVYTPTELLEGLTLSVDYFDIKLKDKISEFGGQDVMQNCVDLAPNSINNMFCDLVTRKDNGDVDYVRPLSLNFDEGRVRGTDIELYYTWDALSFTFAASRLYEDSTTTQDLAEGTSETDNDAGELGRPKWASNLVTKYSLDDLTLSWTFKFKTSGRYNEDASLDFRDSDTPAHSRVHNIRADYQVSDTASVYIGVNNLTDNNGGDHWTTSRGGYNGWSILGRTGYMGVNLNF</sequence>
<feature type="domain" description="TonB-dependent receptor plug" evidence="12">
    <location>
        <begin position="56"/>
        <end position="171"/>
    </location>
</feature>
<dbReference type="Proteomes" id="UP000305730">
    <property type="component" value="Unassembled WGS sequence"/>
</dbReference>
<dbReference type="InterPro" id="IPR039426">
    <property type="entry name" value="TonB-dep_rcpt-like"/>
</dbReference>
<dbReference type="InterPro" id="IPR037066">
    <property type="entry name" value="Plug_dom_sf"/>
</dbReference>
<protein>
    <recommendedName>
        <fullName evidence="17">TonB-dependent receptor</fullName>
    </recommendedName>
</protein>
<evidence type="ECO:0000256" key="8">
    <source>
        <dbReference type="PROSITE-ProRule" id="PRU01360"/>
    </source>
</evidence>
<feature type="signal peptide" evidence="10">
    <location>
        <begin position="1"/>
        <end position="29"/>
    </location>
</feature>
<evidence type="ECO:0000256" key="2">
    <source>
        <dbReference type="ARBA" id="ARBA00022448"/>
    </source>
</evidence>
<evidence type="ECO:0000259" key="12">
    <source>
        <dbReference type="Pfam" id="PF07715"/>
    </source>
</evidence>
<accession>A0A5S3XSG0</accession>
<dbReference type="PANTHER" id="PTHR47234">
    <property type="match status" value="1"/>
</dbReference>
<dbReference type="Gene3D" id="2.170.130.10">
    <property type="entry name" value="TonB-dependent receptor, plug domain"/>
    <property type="match status" value="1"/>
</dbReference>
<dbReference type="AlphaFoldDB" id="A0A5S3XSG0"/>
<keyword evidence="4 8" id="KW-0812">Transmembrane</keyword>
<dbReference type="Gene3D" id="2.40.170.20">
    <property type="entry name" value="TonB-dependent receptor, beta-barrel domain"/>
    <property type="match status" value="1"/>
</dbReference>
<evidence type="ECO:0000313" key="13">
    <source>
        <dbReference type="EMBL" id="TMP40823.1"/>
    </source>
</evidence>
<dbReference type="OrthoDB" id="176248at2"/>
<evidence type="ECO:0000256" key="1">
    <source>
        <dbReference type="ARBA" id="ARBA00004571"/>
    </source>
</evidence>
<comment type="similarity">
    <text evidence="8 9">Belongs to the TonB-dependent receptor family.</text>
</comment>